<evidence type="ECO:0000256" key="9">
    <source>
        <dbReference type="ARBA" id="ARBA00030775"/>
    </source>
</evidence>
<evidence type="ECO:0000256" key="2">
    <source>
        <dbReference type="ARBA" id="ARBA00021549"/>
    </source>
</evidence>
<sequence length="198" mass="22463">MNTRQVQRQQVLGFTLLELMLVILLIGLLASVVVINFAGESRKERLDDEAARFQQLFHFAAETAMLKQQEWGLYVMPDRYGFLYYSNNDAKWLEATEPRGLQQHILPEDITISLELEGLPGADTNLLSQLDWVLDDQDETDEESEIPVLPQVFVLSSGEISPFQLLFTEKSELTPLYSSVSTEFAIPLTRTLAAEQLP</sequence>
<keyword evidence="12" id="KW-1185">Reference proteome</keyword>
<keyword evidence="8 10" id="KW-0472">Membrane</keyword>
<organism evidence="11 12">
    <name type="scientific">Rheinheimera baltica</name>
    <dbReference type="NCBI Taxonomy" id="67576"/>
    <lineage>
        <taxon>Bacteria</taxon>
        <taxon>Pseudomonadati</taxon>
        <taxon>Pseudomonadota</taxon>
        <taxon>Gammaproteobacteria</taxon>
        <taxon>Chromatiales</taxon>
        <taxon>Chromatiaceae</taxon>
        <taxon>Rheinheimera</taxon>
    </lineage>
</organism>
<dbReference type="InterPro" id="IPR049875">
    <property type="entry name" value="TypeII_GspH"/>
</dbReference>
<evidence type="ECO:0000256" key="7">
    <source>
        <dbReference type="ARBA" id="ARBA00022989"/>
    </source>
</evidence>
<dbReference type="InterPro" id="IPR002416">
    <property type="entry name" value="T2SS_protein-GspH"/>
</dbReference>
<dbReference type="SUPFAM" id="SSF54523">
    <property type="entry name" value="Pili subunits"/>
    <property type="match status" value="1"/>
</dbReference>
<dbReference type="InterPro" id="IPR012902">
    <property type="entry name" value="N_methyl_site"/>
</dbReference>
<keyword evidence="7 10" id="KW-1133">Transmembrane helix</keyword>
<evidence type="ECO:0000256" key="4">
    <source>
        <dbReference type="ARBA" id="ARBA00022481"/>
    </source>
</evidence>
<dbReference type="Pfam" id="PF07963">
    <property type="entry name" value="N_methyl"/>
    <property type="match status" value="1"/>
</dbReference>
<accession>A0ABT9HVJ2</accession>
<gene>
    <name evidence="11" type="primary">gspH</name>
    <name evidence="11" type="ORF">ORJ04_04185</name>
</gene>
<dbReference type="RefSeq" id="WP_305974057.1">
    <property type="nucleotide sequence ID" value="NZ_JAPJDY010000007.1"/>
</dbReference>
<comment type="caution">
    <text evidence="11">The sequence shown here is derived from an EMBL/GenBank/DDBJ whole genome shotgun (WGS) entry which is preliminary data.</text>
</comment>
<evidence type="ECO:0000256" key="5">
    <source>
        <dbReference type="ARBA" id="ARBA00022519"/>
    </source>
</evidence>
<evidence type="ECO:0000256" key="6">
    <source>
        <dbReference type="ARBA" id="ARBA00022692"/>
    </source>
</evidence>
<dbReference type="Proteomes" id="UP001231109">
    <property type="component" value="Unassembled WGS sequence"/>
</dbReference>
<dbReference type="EMBL" id="JAPJDZ010000006">
    <property type="protein sequence ID" value="MDP5135147.1"/>
    <property type="molecule type" value="Genomic_DNA"/>
</dbReference>
<keyword evidence="6 10" id="KW-0812">Transmembrane</keyword>
<dbReference type="PRINTS" id="PR00885">
    <property type="entry name" value="BCTERIALGSPH"/>
</dbReference>
<protein>
    <recommendedName>
        <fullName evidence="2">Type II secretion system protein H</fullName>
    </recommendedName>
    <alternativeName>
        <fullName evidence="9">General secretion pathway protein H</fullName>
    </alternativeName>
</protein>
<keyword evidence="4" id="KW-0488">Methylation</keyword>
<reference evidence="11 12" key="1">
    <citation type="submission" date="2022-11" db="EMBL/GenBank/DDBJ databases">
        <title>Viruses from the air-sea interface of a natural surface slick.</title>
        <authorList>
            <person name="Rahlff J."/>
            <person name="Holmfeldt K."/>
        </authorList>
    </citation>
    <scope>NUCLEOTIDE SEQUENCE [LARGE SCALE GENOMIC DNA]</scope>
    <source>
        <strain evidence="11 12">SMS4</strain>
    </source>
</reference>
<keyword evidence="5" id="KW-0997">Cell inner membrane</keyword>
<proteinExistence type="predicted"/>
<keyword evidence="3" id="KW-1003">Cell membrane</keyword>
<evidence type="ECO:0000256" key="10">
    <source>
        <dbReference type="SAM" id="Phobius"/>
    </source>
</evidence>
<dbReference type="NCBIfam" id="TIGR01708">
    <property type="entry name" value="typeII_sec_gspH"/>
    <property type="match status" value="1"/>
</dbReference>
<comment type="subcellular location">
    <subcellularLocation>
        <location evidence="1">Cell inner membrane</location>
        <topology evidence="1">Single-pass membrane protein</topology>
    </subcellularLocation>
</comment>
<dbReference type="InterPro" id="IPR045584">
    <property type="entry name" value="Pilin-like"/>
</dbReference>
<dbReference type="NCBIfam" id="TIGR02532">
    <property type="entry name" value="IV_pilin_GFxxxE"/>
    <property type="match status" value="1"/>
</dbReference>
<feature type="transmembrane region" description="Helical" evidence="10">
    <location>
        <begin position="12"/>
        <end position="38"/>
    </location>
</feature>
<evidence type="ECO:0000313" key="12">
    <source>
        <dbReference type="Proteomes" id="UP001231109"/>
    </source>
</evidence>
<evidence type="ECO:0000256" key="1">
    <source>
        <dbReference type="ARBA" id="ARBA00004377"/>
    </source>
</evidence>
<name>A0ABT9HVJ2_9GAMM</name>
<evidence type="ECO:0000313" key="11">
    <source>
        <dbReference type="EMBL" id="MDP5135147.1"/>
    </source>
</evidence>
<evidence type="ECO:0000256" key="3">
    <source>
        <dbReference type="ARBA" id="ARBA00022475"/>
    </source>
</evidence>
<evidence type="ECO:0000256" key="8">
    <source>
        <dbReference type="ARBA" id="ARBA00023136"/>
    </source>
</evidence>
<dbReference type="Gene3D" id="3.55.40.10">
    <property type="entry name" value="minor pseudopilin epsh domain"/>
    <property type="match status" value="1"/>
</dbReference>